<keyword evidence="7" id="KW-1185">Reference proteome</keyword>
<comment type="caution">
    <text evidence="6">The sequence shown here is derived from an EMBL/GenBank/DDBJ whole genome shotgun (WGS) entry which is preliminary data.</text>
</comment>
<dbReference type="InterPro" id="IPR032808">
    <property type="entry name" value="DoxX"/>
</dbReference>
<evidence type="ECO:0008006" key="8">
    <source>
        <dbReference type="Google" id="ProtNLM"/>
    </source>
</evidence>
<keyword evidence="3 5" id="KW-1133">Transmembrane helix</keyword>
<dbReference type="EMBL" id="JADBEB010000001">
    <property type="protein sequence ID" value="MBE1491747.1"/>
    <property type="molecule type" value="Genomic_DNA"/>
</dbReference>
<proteinExistence type="predicted"/>
<gene>
    <name evidence="6" type="ORF">H4W31_007385</name>
</gene>
<name>A0A927R1T1_9ACTN</name>
<accession>A0A927R1T1</accession>
<dbReference type="RefSeq" id="WP_192770759.1">
    <property type="nucleotide sequence ID" value="NZ_JADBEB010000001.1"/>
</dbReference>
<evidence type="ECO:0000256" key="1">
    <source>
        <dbReference type="ARBA" id="ARBA00004141"/>
    </source>
</evidence>
<comment type="subcellular location">
    <subcellularLocation>
        <location evidence="1">Membrane</location>
        <topology evidence="1">Multi-pass membrane protein</topology>
    </subcellularLocation>
</comment>
<feature type="transmembrane region" description="Helical" evidence="5">
    <location>
        <begin position="97"/>
        <end position="115"/>
    </location>
</feature>
<evidence type="ECO:0000313" key="6">
    <source>
        <dbReference type="EMBL" id="MBE1491747.1"/>
    </source>
</evidence>
<dbReference type="Proteomes" id="UP000649753">
    <property type="component" value="Unassembled WGS sequence"/>
</dbReference>
<evidence type="ECO:0000256" key="5">
    <source>
        <dbReference type="SAM" id="Phobius"/>
    </source>
</evidence>
<sequence length="116" mass="11901">MFTAYVIVTVLAAAANVYAAVVDLRRADWILANMTRYGVPHSWLFPLGVLKAVGAVGLLVGIVVPAIGVAASLGLVLYFVGAIATVVRGHAYAHLGYPLPFLLLAAGSLGLGLAAT</sequence>
<dbReference type="AlphaFoldDB" id="A0A927R1T1"/>
<keyword evidence="4 5" id="KW-0472">Membrane</keyword>
<reference evidence="6" key="1">
    <citation type="submission" date="2020-10" db="EMBL/GenBank/DDBJ databases">
        <title>Sequencing the genomes of 1000 actinobacteria strains.</title>
        <authorList>
            <person name="Klenk H.-P."/>
        </authorList>
    </citation>
    <scope>NUCLEOTIDE SEQUENCE</scope>
    <source>
        <strain evidence="6">DSM 46832</strain>
    </source>
</reference>
<dbReference type="Pfam" id="PF13564">
    <property type="entry name" value="DoxX_2"/>
    <property type="match status" value="1"/>
</dbReference>
<evidence type="ECO:0000256" key="2">
    <source>
        <dbReference type="ARBA" id="ARBA00022692"/>
    </source>
</evidence>
<evidence type="ECO:0000313" key="7">
    <source>
        <dbReference type="Proteomes" id="UP000649753"/>
    </source>
</evidence>
<feature type="transmembrane region" description="Helical" evidence="5">
    <location>
        <begin position="43"/>
        <end position="64"/>
    </location>
</feature>
<feature type="transmembrane region" description="Helical" evidence="5">
    <location>
        <begin position="71"/>
        <end position="91"/>
    </location>
</feature>
<evidence type="ECO:0000256" key="4">
    <source>
        <dbReference type="ARBA" id="ARBA00023136"/>
    </source>
</evidence>
<protein>
    <recommendedName>
        <fullName evidence="8">DoxX family protein</fullName>
    </recommendedName>
</protein>
<organism evidence="6 7">
    <name type="scientific">Plantactinospora soyae</name>
    <dbReference type="NCBI Taxonomy" id="1544732"/>
    <lineage>
        <taxon>Bacteria</taxon>
        <taxon>Bacillati</taxon>
        <taxon>Actinomycetota</taxon>
        <taxon>Actinomycetes</taxon>
        <taxon>Micromonosporales</taxon>
        <taxon>Micromonosporaceae</taxon>
        <taxon>Plantactinospora</taxon>
    </lineage>
</organism>
<dbReference type="GO" id="GO:0016020">
    <property type="term" value="C:membrane"/>
    <property type="evidence" value="ECO:0007669"/>
    <property type="project" value="UniProtKB-SubCell"/>
</dbReference>
<evidence type="ECO:0000256" key="3">
    <source>
        <dbReference type="ARBA" id="ARBA00022989"/>
    </source>
</evidence>
<keyword evidence="2 5" id="KW-0812">Transmembrane</keyword>